<feature type="compositionally biased region" description="Polar residues" evidence="1">
    <location>
        <begin position="17"/>
        <end position="35"/>
    </location>
</feature>
<keyword evidence="2" id="KW-1133">Transmembrane helix</keyword>
<keyword evidence="2" id="KW-0812">Transmembrane</keyword>
<comment type="caution">
    <text evidence="3">The sequence shown here is derived from an EMBL/GenBank/DDBJ whole genome shotgun (WGS) entry which is preliminary data.</text>
</comment>
<feature type="compositionally biased region" description="Polar residues" evidence="1">
    <location>
        <begin position="141"/>
        <end position="157"/>
    </location>
</feature>
<feature type="transmembrane region" description="Helical" evidence="2">
    <location>
        <begin position="172"/>
        <end position="195"/>
    </location>
</feature>
<keyword evidence="2" id="KW-0472">Membrane</keyword>
<dbReference type="AlphaFoldDB" id="A0AAN7BJM3"/>
<keyword evidence="4" id="KW-1185">Reference proteome</keyword>
<gene>
    <name evidence="3" type="ORF">QBC38DRAFT_485352</name>
</gene>
<protein>
    <recommendedName>
        <fullName evidence="5">Fucose-specific lectin</fullName>
    </recommendedName>
</protein>
<reference evidence="3" key="1">
    <citation type="journal article" date="2023" name="Mol. Phylogenet. Evol.">
        <title>Genome-scale phylogeny and comparative genomics of the fungal order Sordariales.</title>
        <authorList>
            <person name="Hensen N."/>
            <person name="Bonometti L."/>
            <person name="Westerberg I."/>
            <person name="Brannstrom I.O."/>
            <person name="Guillou S."/>
            <person name="Cros-Aarteil S."/>
            <person name="Calhoun S."/>
            <person name="Haridas S."/>
            <person name="Kuo A."/>
            <person name="Mondo S."/>
            <person name="Pangilinan J."/>
            <person name="Riley R."/>
            <person name="LaButti K."/>
            <person name="Andreopoulos B."/>
            <person name="Lipzen A."/>
            <person name="Chen C."/>
            <person name="Yan M."/>
            <person name="Daum C."/>
            <person name="Ng V."/>
            <person name="Clum A."/>
            <person name="Steindorff A."/>
            <person name="Ohm R.A."/>
            <person name="Martin F."/>
            <person name="Silar P."/>
            <person name="Natvig D.O."/>
            <person name="Lalanne C."/>
            <person name="Gautier V."/>
            <person name="Ament-Velasquez S.L."/>
            <person name="Kruys A."/>
            <person name="Hutchinson M.I."/>
            <person name="Powell A.J."/>
            <person name="Barry K."/>
            <person name="Miller A.N."/>
            <person name="Grigoriev I.V."/>
            <person name="Debuchy R."/>
            <person name="Gladieux P."/>
            <person name="Hiltunen Thoren M."/>
            <person name="Johannesson H."/>
        </authorList>
    </citation>
    <scope>NUCLEOTIDE SEQUENCE</scope>
    <source>
        <strain evidence="3">CBS 990.96</strain>
    </source>
</reference>
<organism evidence="3 4">
    <name type="scientific">Podospora fimiseda</name>
    <dbReference type="NCBI Taxonomy" id="252190"/>
    <lineage>
        <taxon>Eukaryota</taxon>
        <taxon>Fungi</taxon>
        <taxon>Dikarya</taxon>
        <taxon>Ascomycota</taxon>
        <taxon>Pezizomycotina</taxon>
        <taxon>Sordariomycetes</taxon>
        <taxon>Sordariomycetidae</taxon>
        <taxon>Sordariales</taxon>
        <taxon>Podosporaceae</taxon>
        <taxon>Podospora</taxon>
    </lineage>
</organism>
<evidence type="ECO:0008006" key="5">
    <source>
        <dbReference type="Google" id="ProtNLM"/>
    </source>
</evidence>
<sequence>MAEQHQLLGVREHEHNASTQPESQRNSPKYAQQTEPIPIEYFSCRSMQELSAADRDNKEVYTVDEDSWNFKKEAVVLDNTGLIPLESSDLVVVPDDGDGLIPVKPSDLIVVPDDGVGLMTVNPSDLEVNHEKSGWTGGGWSQVSTTTFSTDDNSKTPTKPRRRFPFNLQRRTIVILIVTSIFLIIGAAVTVGVIVSQHQKGINATDNTEPPEGGSTNASTIPITRRFGTAMHSVDLNDDGKVTNFVYFFQFDKGASKTVQFSWAKVNEEQVVLENPSANIGYQGFNFVTIPNSPIKVVGQPMEDGAKDLIVDIFYLHQPERPNSFVDVAQIRIFCAPLEPCRWGFNNLLYLSNLGESLRIDPENPSMTASLINSESGVGVRKSLWLYYRTVKNEMVGHIVKSSKSGDKFDDPNLKLFFTQALPQEELKETFNSTPAAFVGLQPSQGHFLFFGSRSGIYLVWWNETSHFINFGTFPASGFKDNLSSRPELYTLTACSDQRSEAFFLIYADVFTGQVSGFSGLSPLKHLGLDGNLSVNQNRKTQWDATGSWIPMDLSKPLDPGEESLSIACYDSGRAVLVYQNEGALVYALNSGIAWSEAKKLGLDLRG</sequence>
<accession>A0AAN7BJM3</accession>
<proteinExistence type="predicted"/>
<dbReference type="EMBL" id="MU865391">
    <property type="protein sequence ID" value="KAK4224467.1"/>
    <property type="molecule type" value="Genomic_DNA"/>
</dbReference>
<evidence type="ECO:0000313" key="3">
    <source>
        <dbReference type="EMBL" id="KAK4224467.1"/>
    </source>
</evidence>
<name>A0AAN7BJM3_9PEZI</name>
<feature type="region of interest" description="Disordered" evidence="1">
    <location>
        <begin position="1"/>
        <end position="35"/>
    </location>
</feature>
<feature type="region of interest" description="Disordered" evidence="1">
    <location>
        <begin position="129"/>
        <end position="162"/>
    </location>
</feature>
<evidence type="ECO:0000313" key="4">
    <source>
        <dbReference type="Proteomes" id="UP001301958"/>
    </source>
</evidence>
<evidence type="ECO:0000256" key="1">
    <source>
        <dbReference type="SAM" id="MobiDB-lite"/>
    </source>
</evidence>
<reference evidence="3" key="2">
    <citation type="submission" date="2023-05" db="EMBL/GenBank/DDBJ databases">
        <authorList>
            <consortium name="Lawrence Berkeley National Laboratory"/>
            <person name="Steindorff A."/>
            <person name="Hensen N."/>
            <person name="Bonometti L."/>
            <person name="Westerberg I."/>
            <person name="Brannstrom I.O."/>
            <person name="Guillou S."/>
            <person name="Cros-Aarteil S."/>
            <person name="Calhoun S."/>
            <person name="Haridas S."/>
            <person name="Kuo A."/>
            <person name="Mondo S."/>
            <person name="Pangilinan J."/>
            <person name="Riley R."/>
            <person name="Labutti K."/>
            <person name="Andreopoulos B."/>
            <person name="Lipzen A."/>
            <person name="Chen C."/>
            <person name="Yanf M."/>
            <person name="Daum C."/>
            <person name="Ng V."/>
            <person name="Clum A."/>
            <person name="Ohm R."/>
            <person name="Martin F."/>
            <person name="Silar P."/>
            <person name="Natvig D."/>
            <person name="Lalanne C."/>
            <person name="Gautier V."/>
            <person name="Ament-Velasquez S.L."/>
            <person name="Kruys A."/>
            <person name="Hutchinson M.I."/>
            <person name="Powell A.J."/>
            <person name="Barry K."/>
            <person name="Miller A.N."/>
            <person name="Grigoriev I.V."/>
            <person name="Debuchy R."/>
            <person name="Gladieux P."/>
            <person name="Thoren M.H."/>
            <person name="Johannesson H."/>
        </authorList>
    </citation>
    <scope>NUCLEOTIDE SEQUENCE</scope>
    <source>
        <strain evidence="3">CBS 990.96</strain>
    </source>
</reference>
<evidence type="ECO:0000256" key="2">
    <source>
        <dbReference type="SAM" id="Phobius"/>
    </source>
</evidence>
<dbReference type="Proteomes" id="UP001301958">
    <property type="component" value="Unassembled WGS sequence"/>
</dbReference>